<dbReference type="RefSeq" id="XP_001696388.1">
    <property type="nucleotide sequence ID" value="XM_001696336.3"/>
</dbReference>
<accession>A8HYB9</accession>
<dbReference type="InParanoid" id="A8HYB9"/>
<dbReference type="PaxDb" id="3055-EDP08365"/>
<dbReference type="EMBL" id="CM008967">
    <property type="protein sequence ID" value="PNW81639.1"/>
    <property type="molecule type" value="Genomic_DNA"/>
</dbReference>
<evidence type="ECO:0000313" key="2">
    <source>
        <dbReference type="Proteomes" id="UP000006906"/>
    </source>
</evidence>
<dbReference type="Proteomes" id="UP000006906">
    <property type="component" value="Chromosome 6"/>
</dbReference>
<dbReference type="HOGENOM" id="CLU_1066907_0_0_1"/>
<gene>
    <name evidence="1" type="ORF">CHLRE_06g254200v5</name>
</gene>
<keyword evidence="2" id="KW-1185">Reference proteome</keyword>
<dbReference type="GeneID" id="5722148"/>
<name>A8HYB9_CHLRE</name>
<proteinExistence type="predicted"/>
<evidence type="ECO:0000313" key="1">
    <source>
        <dbReference type="EMBL" id="PNW81639.1"/>
    </source>
</evidence>
<dbReference type="Gramene" id="PNW81639">
    <property type="protein sequence ID" value="PNW81639"/>
    <property type="gene ID" value="CHLRE_06g254200v5"/>
</dbReference>
<reference evidence="1 2" key="1">
    <citation type="journal article" date="2007" name="Science">
        <title>The Chlamydomonas genome reveals the evolution of key animal and plant functions.</title>
        <authorList>
            <person name="Merchant S.S."/>
            <person name="Prochnik S.E."/>
            <person name="Vallon O."/>
            <person name="Harris E.H."/>
            <person name="Karpowicz S.J."/>
            <person name="Witman G.B."/>
            <person name="Terry A."/>
            <person name="Salamov A."/>
            <person name="Fritz-Laylin L.K."/>
            <person name="Marechal-Drouard L."/>
            <person name="Marshall W.F."/>
            <person name="Qu L.H."/>
            <person name="Nelson D.R."/>
            <person name="Sanderfoot A.A."/>
            <person name="Spalding M.H."/>
            <person name="Kapitonov V.V."/>
            <person name="Ren Q."/>
            <person name="Ferris P."/>
            <person name="Lindquist E."/>
            <person name="Shapiro H."/>
            <person name="Lucas S.M."/>
            <person name="Grimwood J."/>
            <person name="Schmutz J."/>
            <person name="Cardol P."/>
            <person name="Cerutti H."/>
            <person name="Chanfreau G."/>
            <person name="Chen C.L."/>
            <person name="Cognat V."/>
            <person name="Croft M.T."/>
            <person name="Dent R."/>
            <person name="Dutcher S."/>
            <person name="Fernandez E."/>
            <person name="Fukuzawa H."/>
            <person name="Gonzalez-Ballester D."/>
            <person name="Gonzalez-Halphen D."/>
            <person name="Hallmann A."/>
            <person name="Hanikenne M."/>
            <person name="Hippler M."/>
            <person name="Inwood W."/>
            <person name="Jabbari K."/>
            <person name="Kalanon M."/>
            <person name="Kuras R."/>
            <person name="Lefebvre P.A."/>
            <person name="Lemaire S.D."/>
            <person name="Lobanov A.V."/>
            <person name="Lohr M."/>
            <person name="Manuell A."/>
            <person name="Meier I."/>
            <person name="Mets L."/>
            <person name="Mittag M."/>
            <person name="Mittelmeier T."/>
            <person name="Moroney J.V."/>
            <person name="Moseley J."/>
            <person name="Napoli C."/>
            <person name="Nedelcu A.M."/>
            <person name="Niyogi K."/>
            <person name="Novoselov S.V."/>
            <person name="Paulsen I.T."/>
            <person name="Pazour G."/>
            <person name="Purton S."/>
            <person name="Ral J.P."/>
            <person name="Riano-Pachon D.M."/>
            <person name="Riekhof W."/>
            <person name="Rymarquis L."/>
            <person name="Schroda M."/>
            <person name="Stern D."/>
            <person name="Umen J."/>
            <person name="Willows R."/>
            <person name="Wilson N."/>
            <person name="Zimmer S.L."/>
            <person name="Allmer J."/>
            <person name="Balk J."/>
            <person name="Bisova K."/>
            <person name="Chen C.J."/>
            <person name="Elias M."/>
            <person name="Gendler K."/>
            <person name="Hauser C."/>
            <person name="Lamb M.R."/>
            <person name="Ledford H."/>
            <person name="Long J.C."/>
            <person name="Minagawa J."/>
            <person name="Page M.D."/>
            <person name="Pan J."/>
            <person name="Pootakham W."/>
            <person name="Roje S."/>
            <person name="Rose A."/>
            <person name="Stahlberg E."/>
            <person name="Terauchi A.M."/>
            <person name="Yang P."/>
            <person name="Ball S."/>
            <person name="Bowler C."/>
            <person name="Dieckmann C.L."/>
            <person name="Gladyshev V.N."/>
            <person name="Green P."/>
            <person name="Jorgensen R."/>
            <person name="Mayfield S."/>
            <person name="Mueller-Roeber B."/>
            <person name="Rajamani S."/>
            <person name="Sayre R.T."/>
            <person name="Brokstein P."/>
            <person name="Dubchak I."/>
            <person name="Goodstein D."/>
            <person name="Hornick L."/>
            <person name="Huang Y.W."/>
            <person name="Jhaveri J."/>
            <person name="Luo Y."/>
            <person name="Martinez D."/>
            <person name="Ngau W.C."/>
            <person name="Otillar B."/>
            <person name="Poliakov A."/>
            <person name="Porter A."/>
            <person name="Szajkowski L."/>
            <person name="Werner G."/>
            <person name="Zhou K."/>
            <person name="Grigoriev I.V."/>
            <person name="Rokhsar D.S."/>
            <person name="Grossman A.R."/>
        </authorList>
    </citation>
    <scope>NUCLEOTIDE SEQUENCE [LARGE SCALE GENOMIC DNA]</scope>
    <source>
        <strain evidence="2">CC-503</strain>
    </source>
</reference>
<organism evidence="1 2">
    <name type="scientific">Chlamydomonas reinhardtii</name>
    <name type="common">Chlamydomonas smithii</name>
    <dbReference type="NCBI Taxonomy" id="3055"/>
    <lineage>
        <taxon>Eukaryota</taxon>
        <taxon>Viridiplantae</taxon>
        <taxon>Chlorophyta</taxon>
        <taxon>core chlorophytes</taxon>
        <taxon>Chlorophyceae</taxon>
        <taxon>CS clade</taxon>
        <taxon>Chlamydomonadales</taxon>
        <taxon>Chlamydomonadaceae</taxon>
        <taxon>Chlamydomonas</taxon>
    </lineage>
</organism>
<dbReference type="AlphaFoldDB" id="A8HYB9"/>
<protein>
    <submittedName>
        <fullName evidence="1">Uncharacterized protein</fullName>
    </submittedName>
</protein>
<dbReference type="KEGG" id="cre:CHLRE_06g254200v5"/>
<sequence length="261" mass="25947">MATSCLPAGVSAVVGRRTGGNTSAAGDTTAVAPLLLASLDVLCYDTADYSLNNLYGGTTAVDDKVFGERCPQLTLASGVTLVRSKFDGFTSLRLLCTPVPDTTLEATAYTGQLPAVGQLPALPAASPAGSTTQQQPYHYECPAGSKVVSVLARIDSTAIATGSAGADTSALLNLRFECDNAAPDPSRPSLASIAAAAELAASSPYSAAVLLAATGTSSGAGAVTSGAGSGGSSSGAAGGGGLRHWRIQFHWRPAPATVVNT</sequence>